<evidence type="ECO:0000313" key="2">
    <source>
        <dbReference type="EMBL" id="MBF1264439.1"/>
    </source>
</evidence>
<dbReference type="AlphaFoldDB" id="A0A930DF15"/>
<keyword evidence="1" id="KW-1133">Transmembrane helix</keyword>
<dbReference type="Proteomes" id="UP000780345">
    <property type="component" value="Unassembled WGS sequence"/>
</dbReference>
<evidence type="ECO:0000313" key="3">
    <source>
        <dbReference type="Proteomes" id="UP000780345"/>
    </source>
</evidence>
<gene>
    <name evidence="2" type="ORF">HXM80_01870</name>
</gene>
<proteinExistence type="predicted"/>
<protein>
    <submittedName>
        <fullName evidence="2">Uncharacterized protein</fullName>
    </submittedName>
</protein>
<keyword evidence="1" id="KW-0812">Transmembrane</keyword>
<comment type="caution">
    <text evidence="2">The sequence shown here is derived from an EMBL/GenBank/DDBJ whole genome shotgun (WGS) entry which is preliminary data.</text>
</comment>
<feature type="transmembrane region" description="Helical" evidence="1">
    <location>
        <begin position="63"/>
        <end position="85"/>
    </location>
</feature>
<sequence length="215" mass="25177">MKIFQISYYNFLRKRAEKYPALEKFFLIWMDVISMVIVVVAIILLVIGVVFPSFLQFLLDQKNLWGIWVIKIIGGTATMLFFSYYETITEHEKGWGKALGIFLSIMFGLLLLAFFILSIKPMYQSITNFKTSSLNSNSWIGSITFLFDVSIEFLKKSWLTLLFSYFAFHFLGFFHSIQSTKEKQSNISENEPISKKDNWSIVFQDISLRIINRFK</sequence>
<evidence type="ECO:0000256" key="1">
    <source>
        <dbReference type="SAM" id="Phobius"/>
    </source>
</evidence>
<reference evidence="2" key="1">
    <citation type="submission" date="2020-04" db="EMBL/GenBank/DDBJ databases">
        <title>Deep metagenomics examines the oral microbiome during advanced dental caries in children, revealing novel taxa and co-occurrences with host molecules.</title>
        <authorList>
            <person name="Baker J.L."/>
            <person name="Morton J.T."/>
            <person name="Dinis M."/>
            <person name="Alvarez R."/>
            <person name="Tran N.C."/>
            <person name="Knight R."/>
            <person name="Edlund A."/>
        </authorList>
    </citation>
    <scope>NUCLEOTIDE SEQUENCE</scope>
    <source>
        <strain evidence="2">JCVI_32_bin.62</strain>
    </source>
</reference>
<organism evidence="2 3">
    <name type="scientific">Neisseria sicca</name>
    <dbReference type="NCBI Taxonomy" id="490"/>
    <lineage>
        <taxon>Bacteria</taxon>
        <taxon>Pseudomonadati</taxon>
        <taxon>Pseudomonadota</taxon>
        <taxon>Betaproteobacteria</taxon>
        <taxon>Neisseriales</taxon>
        <taxon>Neisseriaceae</taxon>
        <taxon>Neisseria</taxon>
    </lineage>
</organism>
<dbReference type="EMBL" id="JABZQQ010000008">
    <property type="protein sequence ID" value="MBF1264439.1"/>
    <property type="molecule type" value="Genomic_DNA"/>
</dbReference>
<feature type="transmembrane region" description="Helical" evidence="1">
    <location>
        <begin position="97"/>
        <end position="119"/>
    </location>
</feature>
<feature type="transmembrane region" description="Helical" evidence="1">
    <location>
        <begin position="158"/>
        <end position="177"/>
    </location>
</feature>
<keyword evidence="1" id="KW-0472">Membrane</keyword>
<feature type="transmembrane region" description="Helical" evidence="1">
    <location>
        <begin position="21"/>
        <end position="51"/>
    </location>
</feature>
<name>A0A930DF15_NEISI</name>
<accession>A0A930DF15</accession>